<dbReference type="GO" id="GO:0031902">
    <property type="term" value="C:late endosome membrane"/>
    <property type="evidence" value="ECO:0007669"/>
    <property type="project" value="UniProtKB-SubCell"/>
</dbReference>
<dbReference type="PANTHER" id="PTHR23292">
    <property type="entry name" value="LIPOPOLYSACCHARIDE-INDUCED TUMOR NECROSIS FACTOR-ALPHA FACTOR"/>
    <property type="match status" value="1"/>
</dbReference>
<organism evidence="10 11">
    <name type="scientific">Caenorhabditis elegans</name>
    <dbReference type="NCBI Taxonomy" id="6239"/>
    <lineage>
        <taxon>Eukaryota</taxon>
        <taxon>Metazoa</taxon>
        <taxon>Ecdysozoa</taxon>
        <taxon>Nematoda</taxon>
        <taxon>Chromadorea</taxon>
        <taxon>Rhabditida</taxon>
        <taxon>Rhabditina</taxon>
        <taxon>Rhabditomorpha</taxon>
        <taxon>Rhabditoidea</taxon>
        <taxon>Rhabditidae</taxon>
        <taxon>Peloderinae</taxon>
        <taxon>Caenorhabditis</taxon>
    </lineage>
</organism>
<dbReference type="OrthoDB" id="5599753at2759"/>
<keyword evidence="8" id="KW-0812">Transmembrane</keyword>
<dbReference type="InParanoid" id="O61959"/>
<evidence type="ECO:0000256" key="5">
    <source>
        <dbReference type="ARBA" id="ARBA00022723"/>
    </source>
</evidence>
<dbReference type="InterPro" id="IPR006629">
    <property type="entry name" value="LITAF"/>
</dbReference>
<dbReference type="GeneID" id="181935"/>
<dbReference type="GO" id="GO:0005765">
    <property type="term" value="C:lysosomal membrane"/>
    <property type="evidence" value="ECO:0007669"/>
    <property type="project" value="UniProtKB-SubCell"/>
</dbReference>
<evidence type="ECO:0000313" key="12">
    <source>
        <dbReference type="WormBase" id="B0348.1"/>
    </source>
</evidence>
<evidence type="ECO:0000256" key="2">
    <source>
        <dbReference type="ARBA" id="ARBA00004481"/>
    </source>
</evidence>
<dbReference type="AGR" id="WB:WBGene00015151"/>
<dbReference type="UCSC" id="B0348.1">
    <property type="organism name" value="c. elegans"/>
</dbReference>
<dbReference type="eggNOG" id="ENOG502R6FX">
    <property type="taxonomic scope" value="Eukaryota"/>
</dbReference>
<gene>
    <name evidence="10 12" type="ORF">B0348.1</name>
    <name evidence="10" type="ORF">CELE_B0348.1</name>
</gene>
<feature type="domain" description="LITAF" evidence="9">
    <location>
        <begin position="3"/>
        <end position="84"/>
    </location>
</feature>
<dbReference type="PaxDb" id="6239-B0348.1"/>
<comment type="similarity">
    <text evidence="4">Belongs to the CDIP1/LITAF family.</text>
</comment>
<keyword evidence="6" id="KW-0862">Zinc</keyword>
<keyword evidence="8" id="KW-1133">Transmembrane helix</keyword>
<sequence length="87" mass="10114">MAVPITVYGPKMTEHYEPYSEYCPKCQCNHTTRMESRRGNCWWIAFFIGFFLFFPICYWLCCQSSKDTLHYCPSCGTLLATRQGGCS</sequence>
<dbReference type="HOGENOM" id="CLU_095549_6_0_1"/>
<dbReference type="GO" id="GO:0008270">
    <property type="term" value="F:zinc ion binding"/>
    <property type="evidence" value="ECO:0000318"/>
    <property type="project" value="GO_Central"/>
</dbReference>
<keyword evidence="7 8" id="KW-0472">Membrane</keyword>
<dbReference type="CTD" id="181935"/>
<dbReference type="Proteomes" id="UP000001940">
    <property type="component" value="Chromosome V"/>
</dbReference>
<keyword evidence="11" id="KW-1185">Reference proteome</keyword>
<dbReference type="PIR" id="T33285">
    <property type="entry name" value="T33285"/>
</dbReference>
<dbReference type="PROSITE" id="PS51837">
    <property type="entry name" value="LITAF"/>
    <property type="match status" value="1"/>
</dbReference>
<dbReference type="PhylomeDB" id="O61959"/>
<keyword evidence="5" id="KW-0479">Metal-binding</keyword>
<evidence type="ECO:0000313" key="10">
    <source>
        <dbReference type="EMBL" id="CCD61780.1"/>
    </source>
</evidence>
<proteinExistence type="inferred from homology"/>
<dbReference type="EMBL" id="BX284605">
    <property type="protein sequence ID" value="CCD61780.1"/>
    <property type="molecule type" value="Genomic_DNA"/>
</dbReference>
<dbReference type="SMART" id="SM00714">
    <property type="entry name" value="LITAF"/>
    <property type="match status" value="1"/>
</dbReference>
<evidence type="ECO:0000259" key="9">
    <source>
        <dbReference type="PROSITE" id="PS51837"/>
    </source>
</evidence>
<evidence type="ECO:0000256" key="8">
    <source>
        <dbReference type="SAM" id="Phobius"/>
    </source>
</evidence>
<evidence type="ECO:0000256" key="7">
    <source>
        <dbReference type="ARBA" id="ARBA00023136"/>
    </source>
</evidence>
<name>O61959_CAEEL</name>
<dbReference type="RefSeq" id="NP_503128.1">
    <property type="nucleotide sequence ID" value="NM_070727.1"/>
</dbReference>
<dbReference type="Pfam" id="PF10601">
    <property type="entry name" value="zf-LITAF-like"/>
    <property type="match status" value="1"/>
</dbReference>
<feature type="transmembrane region" description="Helical" evidence="8">
    <location>
        <begin position="42"/>
        <end position="61"/>
    </location>
</feature>
<evidence type="ECO:0000313" key="11">
    <source>
        <dbReference type="Proteomes" id="UP000001940"/>
    </source>
</evidence>
<accession>O61959</accession>
<dbReference type="PANTHER" id="PTHR23292:SF1">
    <property type="entry name" value="LITAF DOMAIN-CONTAINING PROTEIN"/>
    <property type="match status" value="1"/>
</dbReference>
<reference evidence="10 11" key="1">
    <citation type="journal article" date="1998" name="Science">
        <title>Genome sequence of the nematode C. elegans: a platform for investigating biology.</title>
        <authorList>
            <consortium name="The C. elegans sequencing consortium"/>
            <person name="Sulson J.E."/>
            <person name="Waterston R."/>
        </authorList>
    </citation>
    <scope>NUCLEOTIDE SEQUENCE [LARGE SCALE GENOMIC DNA]</scope>
    <source>
        <strain evidence="10 11">Bristol N2</strain>
    </source>
</reference>
<evidence type="ECO:0000256" key="3">
    <source>
        <dbReference type="ARBA" id="ARBA00004630"/>
    </source>
</evidence>
<protein>
    <submittedName>
        <fullName evidence="10">LITAF domain-containing protein</fullName>
    </submittedName>
</protein>
<dbReference type="InterPro" id="IPR037519">
    <property type="entry name" value="LITAF_fam"/>
</dbReference>
<evidence type="ECO:0000256" key="6">
    <source>
        <dbReference type="ARBA" id="ARBA00022833"/>
    </source>
</evidence>
<evidence type="ECO:0000256" key="4">
    <source>
        <dbReference type="ARBA" id="ARBA00005975"/>
    </source>
</evidence>
<dbReference type="KEGG" id="cel:CELE_B0348.1"/>
<dbReference type="AlphaFoldDB" id="O61959"/>
<evidence type="ECO:0000256" key="1">
    <source>
        <dbReference type="ARBA" id="ARBA00004414"/>
    </source>
</evidence>
<dbReference type="OMA" id="GNCWWIT"/>
<dbReference type="FunCoup" id="O61959">
    <property type="interactions" value="4"/>
</dbReference>
<comment type="subcellular location">
    <subcellularLocation>
        <location evidence="2">Endosome membrane</location>
        <topology evidence="2">Peripheral membrane protein</topology>
    </subcellularLocation>
    <subcellularLocation>
        <location evidence="1">Late endosome membrane</location>
    </subcellularLocation>
    <subcellularLocation>
        <location evidence="3">Lysosome membrane</location>
        <topology evidence="3">Peripheral membrane protein</topology>
        <orientation evidence="3">Cytoplasmic side</orientation>
    </subcellularLocation>
</comment>
<dbReference type="WormBase" id="B0348.1">
    <property type="protein sequence ID" value="CE17326"/>
    <property type="gene ID" value="WBGene00015151"/>
</dbReference>